<reference evidence="3 4" key="1">
    <citation type="submission" date="2019-03" db="EMBL/GenBank/DDBJ databases">
        <title>New insights into Acidothiobacillus thiooxidans sulfur metabolism through coupled gene expression, solution geochemistry, microscopy and spectroscopy analyses.</title>
        <authorList>
            <person name="Camacho D."/>
            <person name="Frazao R."/>
            <person name="Fouillen A."/>
            <person name="Nanci A."/>
            <person name="Lang B.F."/>
            <person name="Apte S.C."/>
            <person name="Baron C."/>
            <person name="Warren L.A."/>
        </authorList>
    </citation>
    <scope>NUCLEOTIDE SEQUENCE [LARGE SCALE GENOMIC DNA]</scope>
    <source>
        <strain evidence="3 4">ATCC 19377</strain>
    </source>
</reference>
<feature type="domain" description="Methyltransferase putative zinc binding" evidence="1">
    <location>
        <begin position="3"/>
        <end position="64"/>
    </location>
</feature>
<name>A0A543Q7T8_ACITH</name>
<keyword evidence="3" id="KW-0489">Methyltransferase</keyword>
<evidence type="ECO:0000313" key="3">
    <source>
        <dbReference type="EMBL" id="TQN52385.1"/>
    </source>
</evidence>
<dbReference type="Gene3D" id="3.40.50.150">
    <property type="entry name" value="Vaccinia Virus protein VP39"/>
    <property type="match status" value="1"/>
</dbReference>
<dbReference type="InterPro" id="IPR013691">
    <property type="entry name" value="MeTrfase_14"/>
</dbReference>
<dbReference type="Pfam" id="PF08421">
    <property type="entry name" value="Methyltransf_13"/>
    <property type="match status" value="1"/>
</dbReference>
<dbReference type="EMBL" id="SZUV01000001">
    <property type="protein sequence ID" value="TQN52385.1"/>
    <property type="molecule type" value="Genomic_DNA"/>
</dbReference>
<sequence length="409" mass="45967">MKCRNCGSELKLSLVDLGSAPPSNAYLTDQTLHAPEKWFPLRVLVCENCWLAQTEDFTQTDELFNTEYAYFSSYSKSWLAHSERYVAEMVERFNLTTNSHVVEIAANDGYLLQYVKARNIQCTGVEPTASTASAARTKGITIIEDFFGVRLAQVLVTQGKQADLAVANNVLAHVPNINDFVSGFIHLLKPNGVCTFEFPHLMRLIEGNQFDTIYHEHFSYLSLTVVDRIFSANGLSVFDVEELQTHGGSLRVFAQRSDTGPHIRSIRVSQLIDNEIQYGILCADYYSGFQAKADRVKNDFLTFLLEAKRQGKTVAAYGAAAKGNTLMNYAGIRSDLISFVVDRNPAKKGKFMPGSRIPIVDEERLKISKNDYVIIFPWNIKEEVMNQLSYIREWGGVFVLALPWLDAIA</sequence>
<dbReference type="Pfam" id="PF08484">
    <property type="entry name" value="Methyltransf_14"/>
    <property type="match status" value="1"/>
</dbReference>
<comment type="caution">
    <text evidence="3">The sequence shown here is derived from an EMBL/GenBank/DDBJ whole genome shotgun (WGS) entry which is preliminary data.</text>
</comment>
<dbReference type="GO" id="GO:0008168">
    <property type="term" value="F:methyltransferase activity"/>
    <property type="evidence" value="ECO:0007669"/>
    <property type="project" value="UniProtKB-KW"/>
</dbReference>
<dbReference type="Gene3D" id="6.20.50.110">
    <property type="entry name" value="Methyltransferase, zinc-binding domain"/>
    <property type="match status" value="1"/>
</dbReference>
<gene>
    <name evidence="3" type="primary">novU</name>
    <name evidence="3" type="ORF">DLNHIDIE_02276</name>
</gene>
<dbReference type="PANTHER" id="PTHR43861:SF5">
    <property type="entry name" value="BLL5978 PROTEIN"/>
    <property type="match status" value="1"/>
</dbReference>
<evidence type="ECO:0000313" key="4">
    <source>
        <dbReference type="Proteomes" id="UP000315403"/>
    </source>
</evidence>
<dbReference type="PANTHER" id="PTHR43861">
    <property type="entry name" value="TRANS-ACONITATE 2-METHYLTRANSFERASE-RELATED"/>
    <property type="match status" value="1"/>
</dbReference>
<proteinExistence type="predicted"/>
<dbReference type="EC" id="2.1.1.-" evidence="3"/>
<protein>
    <submittedName>
        <fullName evidence="3">C-methyltransferase NovU</fullName>
        <ecNumber evidence="3">2.1.1.-</ecNumber>
    </submittedName>
</protein>
<dbReference type="Pfam" id="PF13489">
    <property type="entry name" value="Methyltransf_23"/>
    <property type="match status" value="1"/>
</dbReference>
<accession>A0A543Q7T8</accession>
<dbReference type="Gene3D" id="3.40.50.720">
    <property type="entry name" value="NAD(P)-binding Rossmann-like Domain"/>
    <property type="match status" value="1"/>
</dbReference>
<organism evidence="3 4">
    <name type="scientific">Acidithiobacillus thiooxidans ATCC 19377</name>
    <dbReference type="NCBI Taxonomy" id="637390"/>
    <lineage>
        <taxon>Bacteria</taxon>
        <taxon>Pseudomonadati</taxon>
        <taxon>Pseudomonadota</taxon>
        <taxon>Acidithiobacillia</taxon>
        <taxon>Acidithiobacillales</taxon>
        <taxon>Acidithiobacillaceae</taxon>
        <taxon>Acidithiobacillus</taxon>
    </lineage>
</organism>
<dbReference type="AlphaFoldDB" id="A0A543Q7T8"/>
<dbReference type="InterPro" id="IPR038576">
    <property type="entry name" value="Methyltransf_Zn-bd_dom_put_sf"/>
</dbReference>
<evidence type="ECO:0000259" key="2">
    <source>
        <dbReference type="Pfam" id="PF08484"/>
    </source>
</evidence>
<dbReference type="Proteomes" id="UP000315403">
    <property type="component" value="Unassembled WGS sequence"/>
</dbReference>
<keyword evidence="3" id="KW-0808">Transferase</keyword>
<dbReference type="InterPro" id="IPR013630">
    <property type="entry name" value="Methyltransf_Zn-bd_dom_put"/>
</dbReference>
<dbReference type="RefSeq" id="WP_142088581.1">
    <property type="nucleotide sequence ID" value="NZ_SZUV01000001.1"/>
</dbReference>
<dbReference type="SUPFAM" id="SSF53335">
    <property type="entry name" value="S-adenosyl-L-methionine-dependent methyltransferases"/>
    <property type="match status" value="1"/>
</dbReference>
<evidence type="ECO:0000259" key="1">
    <source>
        <dbReference type="Pfam" id="PF08421"/>
    </source>
</evidence>
<dbReference type="GO" id="GO:0032259">
    <property type="term" value="P:methylation"/>
    <property type="evidence" value="ECO:0007669"/>
    <property type="project" value="UniProtKB-KW"/>
</dbReference>
<feature type="domain" description="C-methyltransferase" evidence="2">
    <location>
        <begin position="245"/>
        <end position="403"/>
    </location>
</feature>
<dbReference type="InterPro" id="IPR029063">
    <property type="entry name" value="SAM-dependent_MTases_sf"/>
</dbReference>